<feature type="transmembrane region" description="Helical" evidence="6">
    <location>
        <begin position="375"/>
        <end position="393"/>
    </location>
</feature>
<feature type="transmembrane region" description="Helical" evidence="6">
    <location>
        <begin position="215"/>
        <end position="238"/>
    </location>
</feature>
<comment type="caution">
    <text evidence="7">The sequence shown here is derived from an EMBL/GenBank/DDBJ whole genome shotgun (WGS) entry which is preliminary data.</text>
</comment>
<dbReference type="EMBL" id="JAVREL010000015">
    <property type="protein sequence ID" value="MDT0345717.1"/>
    <property type="molecule type" value="Genomic_DNA"/>
</dbReference>
<dbReference type="PANTHER" id="PTHR23513">
    <property type="entry name" value="INTEGRAL MEMBRANE EFFLUX PROTEIN-RELATED"/>
    <property type="match status" value="1"/>
</dbReference>
<dbReference type="RefSeq" id="WP_311706849.1">
    <property type="nucleotide sequence ID" value="NZ_JAVREL010000015.1"/>
</dbReference>
<evidence type="ECO:0000256" key="1">
    <source>
        <dbReference type="ARBA" id="ARBA00004651"/>
    </source>
</evidence>
<reference evidence="8" key="1">
    <citation type="submission" date="2023-07" db="EMBL/GenBank/DDBJ databases">
        <title>30 novel species of actinomycetes from the DSMZ collection.</title>
        <authorList>
            <person name="Nouioui I."/>
        </authorList>
    </citation>
    <scope>NUCLEOTIDE SEQUENCE [LARGE SCALE GENOMIC DNA]</scope>
    <source>
        <strain evidence="8">DSM 44938</strain>
    </source>
</reference>
<feature type="transmembrane region" description="Helical" evidence="6">
    <location>
        <begin position="278"/>
        <end position="298"/>
    </location>
</feature>
<evidence type="ECO:0000313" key="8">
    <source>
        <dbReference type="Proteomes" id="UP001183246"/>
    </source>
</evidence>
<evidence type="ECO:0000256" key="2">
    <source>
        <dbReference type="ARBA" id="ARBA00022475"/>
    </source>
</evidence>
<evidence type="ECO:0000256" key="5">
    <source>
        <dbReference type="ARBA" id="ARBA00023136"/>
    </source>
</evidence>
<dbReference type="SUPFAM" id="SSF103473">
    <property type="entry name" value="MFS general substrate transporter"/>
    <property type="match status" value="1"/>
</dbReference>
<feature type="transmembrane region" description="Helical" evidence="6">
    <location>
        <begin position="87"/>
        <end position="110"/>
    </location>
</feature>
<proteinExistence type="predicted"/>
<feature type="transmembrane region" description="Helical" evidence="6">
    <location>
        <begin position="250"/>
        <end position="271"/>
    </location>
</feature>
<dbReference type="CDD" id="cd06173">
    <property type="entry name" value="MFS_MefA_like"/>
    <property type="match status" value="1"/>
</dbReference>
<dbReference type="Proteomes" id="UP001183246">
    <property type="component" value="Unassembled WGS sequence"/>
</dbReference>
<keyword evidence="8" id="KW-1185">Reference proteome</keyword>
<dbReference type="Pfam" id="PF07690">
    <property type="entry name" value="MFS_1"/>
    <property type="match status" value="1"/>
</dbReference>
<evidence type="ECO:0000256" key="3">
    <source>
        <dbReference type="ARBA" id="ARBA00022692"/>
    </source>
</evidence>
<evidence type="ECO:0000256" key="6">
    <source>
        <dbReference type="SAM" id="Phobius"/>
    </source>
</evidence>
<protein>
    <submittedName>
        <fullName evidence="7">MFS transporter</fullName>
    </submittedName>
</protein>
<gene>
    <name evidence="7" type="ORF">RM590_24445</name>
</gene>
<feature type="transmembrane region" description="Helical" evidence="6">
    <location>
        <begin position="42"/>
        <end position="67"/>
    </location>
</feature>
<comment type="subcellular location">
    <subcellularLocation>
        <location evidence="1">Cell membrane</location>
        <topology evidence="1">Multi-pass membrane protein</topology>
    </subcellularLocation>
</comment>
<evidence type="ECO:0000256" key="4">
    <source>
        <dbReference type="ARBA" id="ARBA00022989"/>
    </source>
</evidence>
<feature type="transmembrane region" description="Helical" evidence="6">
    <location>
        <begin position="156"/>
        <end position="182"/>
    </location>
</feature>
<dbReference type="Gene3D" id="1.20.1250.20">
    <property type="entry name" value="MFS general substrate transporter like domains"/>
    <property type="match status" value="1"/>
</dbReference>
<dbReference type="PANTHER" id="PTHR23513:SF11">
    <property type="entry name" value="STAPHYLOFERRIN A TRANSPORTER"/>
    <property type="match status" value="1"/>
</dbReference>
<keyword evidence="4 6" id="KW-1133">Transmembrane helix</keyword>
<feature type="transmembrane region" description="Helical" evidence="6">
    <location>
        <begin position="304"/>
        <end position="324"/>
    </location>
</feature>
<evidence type="ECO:0000313" key="7">
    <source>
        <dbReference type="EMBL" id="MDT0345717.1"/>
    </source>
</evidence>
<keyword evidence="5 6" id="KW-0472">Membrane</keyword>
<keyword evidence="2" id="KW-1003">Cell membrane</keyword>
<accession>A0ABU2MWH0</accession>
<feature type="transmembrane region" description="Helical" evidence="6">
    <location>
        <begin position="344"/>
        <end position="363"/>
    </location>
</feature>
<name>A0ABU2MWH0_9ACTN</name>
<organism evidence="7 8">
    <name type="scientific">Streptomyces litchfieldiae</name>
    <dbReference type="NCBI Taxonomy" id="3075543"/>
    <lineage>
        <taxon>Bacteria</taxon>
        <taxon>Bacillati</taxon>
        <taxon>Actinomycetota</taxon>
        <taxon>Actinomycetes</taxon>
        <taxon>Kitasatosporales</taxon>
        <taxon>Streptomycetaceae</taxon>
        <taxon>Streptomyces</taxon>
    </lineage>
</organism>
<dbReference type="InterPro" id="IPR011701">
    <property type="entry name" value="MFS"/>
</dbReference>
<keyword evidence="3 6" id="KW-0812">Transmembrane</keyword>
<dbReference type="InterPro" id="IPR036259">
    <property type="entry name" value="MFS_trans_sf"/>
</dbReference>
<sequence>MLAILRNARFRLAWLSYTASSAATSLTPVALTLFLLDTQGGVAALGWVLGSRTVGFVLGAVLGGVFIDGYPRRTVLATASAVRGTAILASVAAFEVSVPAICAAILVAGIGEGIFRGAYQALIGEVVGEADRQRANALSTLSNRLLLVGGPTAATLLYVAIGGSATLLGTGLLWLGSAALALRLPRGERPPSNDARRRPFADYGEVIREAARHRWFVAGLGSLVVWLALGFAVQQLTLPLVSRDDLGGNTFMGIALGCYSAGAVAAALLMARWTPRRPGLVAFVGLSLYGLVPLALTVPSVSPGLGAALVLLAYFLGGVGIEAFNIPWFSAIQREVPPERMGRIFSFDFMVSHGVAPLGLILLPHALTEAGRTPVLLACGVLTVAASLAALAVPGAHRLSDPRSPQRTTEVNSQ</sequence>
<feature type="transmembrane region" description="Helical" evidence="6">
    <location>
        <begin position="12"/>
        <end position="36"/>
    </location>
</feature>